<dbReference type="EMBL" id="BMFY01000011">
    <property type="protein sequence ID" value="GGA21316.1"/>
    <property type="molecule type" value="Genomic_DNA"/>
</dbReference>
<dbReference type="GO" id="GO:0008270">
    <property type="term" value="F:zinc ion binding"/>
    <property type="evidence" value="ECO:0007669"/>
    <property type="project" value="InterPro"/>
</dbReference>
<dbReference type="RefSeq" id="WP_188551276.1">
    <property type="nucleotide sequence ID" value="NZ_BMFY01000011.1"/>
</dbReference>
<protein>
    <submittedName>
        <fullName evidence="4">tRNA-specific adenosine deaminase</fullName>
    </submittedName>
</protein>
<dbReference type="InterPro" id="IPR002125">
    <property type="entry name" value="CMP_dCMP_dom"/>
</dbReference>
<evidence type="ECO:0000313" key="5">
    <source>
        <dbReference type="Proteomes" id="UP000616114"/>
    </source>
</evidence>
<dbReference type="PROSITE" id="PS00903">
    <property type="entry name" value="CYT_DCMP_DEAMINASES_1"/>
    <property type="match status" value="1"/>
</dbReference>
<keyword evidence="1" id="KW-0479">Metal-binding</keyword>
<name>A0A8J2TZK8_9MICO</name>
<dbReference type="CDD" id="cd01285">
    <property type="entry name" value="nucleoside_deaminase"/>
    <property type="match status" value="1"/>
</dbReference>
<keyword evidence="2" id="KW-0862">Zinc</keyword>
<dbReference type="PANTHER" id="PTHR11079">
    <property type="entry name" value="CYTOSINE DEAMINASE FAMILY MEMBER"/>
    <property type="match status" value="1"/>
</dbReference>
<keyword evidence="5" id="KW-1185">Reference proteome</keyword>
<feature type="domain" description="CMP/dCMP-type deaminase" evidence="3">
    <location>
        <begin position="32"/>
        <end position="170"/>
    </location>
</feature>
<dbReference type="Gene3D" id="3.40.140.10">
    <property type="entry name" value="Cytidine Deaminase, domain 2"/>
    <property type="match status" value="1"/>
</dbReference>
<dbReference type="Proteomes" id="UP000616114">
    <property type="component" value="Unassembled WGS sequence"/>
</dbReference>
<dbReference type="InterPro" id="IPR016193">
    <property type="entry name" value="Cytidine_deaminase-like"/>
</dbReference>
<dbReference type="GO" id="GO:0016787">
    <property type="term" value="F:hydrolase activity"/>
    <property type="evidence" value="ECO:0007669"/>
    <property type="project" value="InterPro"/>
</dbReference>
<evidence type="ECO:0000313" key="4">
    <source>
        <dbReference type="EMBL" id="GGA21316.1"/>
    </source>
</evidence>
<dbReference type="InterPro" id="IPR016192">
    <property type="entry name" value="APOBEC/CMP_deaminase_Zn-bd"/>
</dbReference>
<dbReference type="SUPFAM" id="SSF53927">
    <property type="entry name" value="Cytidine deaminase-like"/>
    <property type="match status" value="1"/>
</dbReference>
<dbReference type="AlphaFoldDB" id="A0A8J2TZK8"/>
<evidence type="ECO:0000256" key="2">
    <source>
        <dbReference type="ARBA" id="ARBA00022833"/>
    </source>
</evidence>
<proteinExistence type="predicted"/>
<sequence length="201" mass="21281">MPAPHEGLPVSFGVRLPEWLRLQLDYLPRALGSAEERMDLVNALARRNVDEGTGGPFAALVVDGDSGRVLAAGVNLVLGTGLSSAHAEVVTLSLAQSALGTWNLGSAAPRVLLSVNAQPCAMCFGALLWSGVRELEFAALGPDVERLTGFDEGPVPAGWRDELAARGIELRTGVREPEAHEVLAHYGRLVAEGQLPLYNGR</sequence>
<reference evidence="4" key="1">
    <citation type="journal article" date="2014" name="Int. J. Syst. Evol. Microbiol.">
        <title>Complete genome sequence of Corynebacterium casei LMG S-19264T (=DSM 44701T), isolated from a smear-ripened cheese.</title>
        <authorList>
            <consortium name="US DOE Joint Genome Institute (JGI-PGF)"/>
            <person name="Walter F."/>
            <person name="Albersmeier A."/>
            <person name="Kalinowski J."/>
            <person name="Ruckert C."/>
        </authorList>
    </citation>
    <scope>NUCLEOTIDE SEQUENCE</scope>
    <source>
        <strain evidence="4">CGMCC 1.12785</strain>
    </source>
</reference>
<organism evidence="4 5">
    <name type="scientific">Sediminivirga luteola</name>
    <dbReference type="NCBI Taxonomy" id="1774748"/>
    <lineage>
        <taxon>Bacteria</taxon>
        <taxon>Bacillati</taxon>
        <taxon>Actinomycetota</taxon>
        <taxon>Actinomycetes</taxon>
        <taxon>Micrococcales</taxon>
        <taxon>Brevibacteriaceae</taxon>
        <taxon>Sediminivirga</taxon>
    </lineage>
</organism>
<evidence type="ECO:0000259" key="3">
    <source>
        <dbReference type="PROSITE" id="PS51747"/>
    </source>
</evidence>
<dbReference type="Pfam" id="PF00383">
    <property type="entry name" value="dCMP_cyt_deam_1"/>
    <property type="match status" value="1"/>
</dbReference>
<dbReference type="PROSITE" id="PS51747">
    <property type="entry name" value="CYT_DCMP_DEAMINASES_2"/>
    <property type="match status" value="1"/>
</dbReference>
<accession>A0A8J2TZK8</accession>
<reference evidence="4" key="2">
    <citation type="submission" date="2020-09" db="EMBL/GenBank/DDBJ databases">
        <authorList>
            <person name="Sun Q."/>
            <person name="Zhou Y."/>
        </authorList>
    </citation>
    <scope>NUCLEOTIDE SEQUENCE</scope>
    <source>
        <strain evidence="4">CGMCC 1.12785</strain>
    </source>
</reference>
<gene>
    <name evidence="4" type="ORF">GCM10011333_25550</name>
</gene>
<dbReference type="PANTHER" id="PTHR11079:SF162">
    <property type="entry name" value="RIBOFLAVIN BIOSYNTHESIS PROTEIN PYRD, CHLOROPLASTIC"/>
    <property type="match status" value="1"/>
</dbReference>
<evidence type="ECO:0000256" key="1">
    <source>
        <dbReference type="ARBA" id="ARBA00022723"/>
    </source>
</evidence>
<comment type="caution">
    <text evidence="4">The sequence shown here is derived from an EMBL/GenBank/DDBJ whole genome shotgun (WGS) entry which is preliminary data.</text>
</comment>